<evidence type="ECO:0000313" key="1">
    <source>
        <dbReference type="EMBL" id="PNH36612.1"/>
    </source>
</evidence>
<gene>
    <name evidence="1" type="ORF">BJF96_g90</name>
</gene>
<comment type="caution">
    <text evidence="1">The sequence shown here is derived from an EMBL/GenBank/DDBJ whole genome shotgun (WGS) entry which is preliminary data.</text>
</comment>
<evidence type="ECO:0000313" key="2">
    <source>
        <dbReference type="Proteomes" id="UP000236305"/>
    </source>
</evidence>
<name>A0AA44WT71_VERDA</name>
<accession>A0AA44WT71</accession>
<organism evidence="1 2">
    <name type="scientific">Verticillium dahliae</name>
    <name type="common">Verticillium wilt</name>
    <dbReference type="NCBI Taxonomy" id="27337"/>
    <lineage>
        <taxon>Eukaryota</taxon>
        <taxon>Fungi</taxon>
        <taxon>Dikarya</taxon>
        <taxon>Ascomycota</taxon>
        <taxon>Pezizomycotina</taxon>
        <taxon>Sordariomycetes</taxon>
        <taxon>Hypocreomycetidae</taxon>
        <taxon>Glomerellales</taxon>
        <taxon>Plectosphaerellaceae</taxon>
        <taxon>Verticillium</taxon>
    </lineage>
</organism>
<dbReference type="Proteomes" id="UP000236305">
    <property type="component" value="Unassembled WGS sequence"/>
</dbReference>
<reference evidence="1 2" key="1">
    <citation type="submission" date="2017-12" db="EMBL/GenBank/DDBJ databases">
        <title>Comparative genomics yields insights into virulence evolution of Verticillium dahliae.</title>
        <authorList>
            <person name="Fan R."/>
            <person name="Armitage A.D."/>
            <person name="Cascant-Lopez E."/>
            <person name="Sobczyk M."/>
            <person name="Cockerton H.M."/>
            <person name="Harrison R.J."/>
        </authorList>
    </citation>
    <scope>NUCLEOTIDE SEQUENCE [LARGE SCALE GENOMIC DNA]</scope>
    <source>
        <strain evidence="1 2">12008</strain>
    </source>
</reference>
<sequence length="79" mass="8842">MDHSEVGMEAGQGQALAIVLWDFTMVEDPRKAVRVSEARVLLILRASTLEMAVPFFTLRGQCTCTRRPFQKSLAFLKAT</sequence>
<protein>
    <submittedName>
        <fullName evidence="1">Uncharacterized protein</fullName>
    </submittedName>
</protein>
<proteinExistence type="predicted"/>
<dbReference type="AlphaFoldDB" id="A0AA44WT71"/>
<dbReference type="EMBL" id="MPSH01000001">
    <property type="protein sequence ID" value="PNH36612.1"/>
    <property type="molecule type" value="Genomic_DNA"/>
</dbReference>